<organism evidence="2 3">
    <name type="scientific">Agathobacter rectalis</name>
    <dbReference type="NCBI Taxonomy" id="39491"/>
    <lineage>
        <taxon>Bacteria</taxon>
        <taxon>Bacillati</taxon>
        <taxon>Bacillota</taxon>
        <taxon>Clostridia</taxon>
        <taxon>Lachnospirales</taxon>
        <taxon>Lachnospiraceae</taxon>
        <taxon>Agathobacter</taxon>
    </lineage>
</organism>
<dbReference type="Proteomes" id="UP000261052">
    <property type="component" value="Unassembled WGS sequence"/>
</dbReference>
<sequence>MDGNTRKAGAFPARGKRAVAQLRQVFRIAIVFVNTRDTHIAHKAAIQYTLHSKPPDSTHEVVLSAPPLTHQPADEKLNSRRGTKEAGQACVPRKKYEMPRGAIKLPRKKQGRASHSLSVGEPGAGFIFFKRNICLPPPPT</sequence>
<dbReference type="AlphaFoldDB" id="A0A3E4LWW8"/>
<reference evidence="2 3" key="1">
    <citation type="submission" date="2018-08" db="EMBL/GenBank/DDBJ databases">
        <title>A genome reference for cultivated species of the human gut microbiota.</title>
        <authorList>
            <person name="Zou Y."/>
            <person name="Xue W."/>
            <person name="Luo G."/>
        </authorList>
    </citation>
    <scope>NUCLEOTIDE SEQUENCE [LARGE SCALE GENOMIC DNA]</scope>
    <source>
        <strain evidence="2 3">TF11-15AC</strain>
    </source>
</reference>
<evidence type="ECO:0000313" key="2">
    <source>
        <dbReference type="EMBL" id="RGK41907.1"/>
    </source>
</evidence>
<feature type="region of interest" description="Disordered" evidence="1">
    <location>
        <begin position="52"/>
        <end position="117"/>
    </location>
</feature>
<dbReference type="EMBL" id="QSQP01000013">
    <property type="protein sequence ID" value="RGK41907.1"/>
    <property type="molecule type" value="Genomic_DNA"/>
</dbReference>
<evidence type="ECO:0000256" key="1">
    <source>
        <dbReference type="SAM" id="MobiDB-lite"/>
    </source>
</evidence>
<feature type="compositionally biased region" description="Basic and acidic residues" evidence="1">
    <location>
        <begin position="72"/>
        <end position="84"/>
    </location>
</feature>
<protein>
    <submittedName>
        <fullName evidence="2">Uncharacterized protein</fullName>
    </submittedName>
</protein>
<evidence type="ECO:0000313" key="3">
    <source>
        <dbReference type="Proteomes" id="UP000261052"/>
    </source>
</evidence>
<name>A0A3E4LWW8_9FIRM</name>
<gene>
    <name evidence="2" type="ORF">DXD13_11195</name>
</gene>
<comment type="caution">
    <text evidence="2">The sequence shown here is derived from an EMBL/GenBank/DDBJ whole genome shotgun (WGS) entry which is preliminary data.</text>
</comment>
<proteinExistence type="predicted"/>
<accession>A0A3E4LWW8</accession>